<feature type="domain" description="SLH" evidence="2">
    <location>
        <begin position="2031"/>
        <end position="2090"/>
    </location>
</feature>
<name>A0A3S9A0F1_9BACL</name>
<dbReference type="PANTHER" id="PTHR43308:SF5">
    <property type="entry name" value="S-LAYER PROTEIN _ PEPTIDOGLYCAN ENDO-BETA-N-ACETYLGLUCOSAMINIDASE"/>
    <property type="match status" value="1"/>
</dbReference>
<dbReference type="SUPFAM" id="SSF110296">
    <property type="entry name" value="Oligoxyloglucan reducing end-specific cellobiohydrolase"/>
    <property type="match status" value="1"/>
</dbReference>
<evidence type="ECO:0000313" key="3">
    <source>
        <dbReference type="EMBL" id="AZN39211.1"/>
    </source>
</evidence>
<evidence type="ECO:0000313" key="4">
    <source>
        <dbReference type="Proteomes" id="UP000272528"/>
    </source>
</evidence>
<dbReference type="EMBL" id="CP034437">
    <property type="protein sequence ID" value="AZN39211.1"/>
    <property type="molecule type" value="Genomic_DNA"/>
</dbReference>
<dbReference type="OrthoDB" id="663332at2"/>
<evidence type="ECO:0000259" key="2">
    <source>
        <dbReference type="PROSITE" id="PS51272"/>
    </source>
</evidence>
<feature type="domain" description="SLH" evidence="2">
    <location>
        <begin position="2162"/>
        <end position="2221"/>
    </location>
</feature>
<reference evidence="4" key="1">
    <citation type="submission" date="2018-12" db="EMBL/GenBank/DDBJ databases">
        <title>Genome sequence of Peanibacillus sp.</title>
        <authorList>
            <person name="Subramani G."/>
            <person name="Srinivasan S."/>
            <person name="Kim M.K."/>
        </authorList>
    </citation>
    <scope>NUCLEOTIDE SEQUENCE [LARGE SCALE GENOMIC DNA]</scope>
    <source>
        <strain evidence="4">18JY67-1</strain>
    </source>
</reference>
<feature type="chain" id="PRO_5038994505" description="SLH domain-containing protein" evidence="1">
    <location>
        <begin position="29"/>
        <end position="2221"/>
    </location>
</feature>
<dbReference type="InterPro" id="IPR001119">
    <property type="entry name" value="SLH_dom"/>
</dbReference>
<feature type="domain" description="SLH" evidence="2">
    <location>
        <begin position="2091"/>
        <end position="2154"/>
    </location>
</feature>
<dbReference type="PROSITE" id="PS51272">
    <property type="entry name" value="SLH"/>
    <property type="match status" value="3"/>
</dbReference>
<feature type="signal peptide" evidence="1">
    <location>
        <begin position="1"/>
        <end position="28"/>
    </location>
</feature>
<dbReference type="KEGG" id="palb:EJC50_05680"/>
<dbReference type="Proteomes" id="UP000272528">
    <property type="component" value="Chromosome"/>
</dbReference>
<dbReference type="Gene3D" id="2.60.40.4270">
    <property type="entry name" value="Listeria-Bacteroides repeat domain"/>
    <property type="match status" value="1"/>
</dbReference>
<sequence length="2221" mass="230303">MRKQGLMRRVAALLVVAMVAGLMQTAGLGTGKANANPVDALSGLSWIKKPAITHDSTEMFRTAAYGAGTIVAAGTPTMYFPVNDNDNDSNPNNDTDDLLDMHGGNFYETSDTGASWTTVDAGIAHELRSLVYGPTGFVGVGYGQQIQYGQQSYHGKIMRSNDGVSWESITALPHESGTQLFGITTNGTDQYVAVGALSDIDFNQTPVILTSDDGTAWSAQASAVSSGAMNAVTYGNGQYVAVGSGGVIQTSSNGMSWTQQSSGVTATLRGVTYGNGKFVAVGSSSKILTSSNGTTWSAATPPVSGTFNSIAYGDGTFVIAGNGGVIMSSQDGSNWTKQTSNTTQVLYGAAYVNDEFMVLGANGTILMAQHKLSYSADANGTISGDSEQGVRPGGSGTAVMPVANTGYEFDSWNDGLFAADGGERTDSSIAADINAIASFKRIILSLTYDTSGNGHIDGSTNQQVPYGDGGTAVTAVADDDNHFVQWSDGITTATRTDLNVTATKTITAQFAIDTYNVTYTAGTGGTISGTASQIVDVGKNGSAVTATPNTGYHFVKWNDNATEPTRTENNVRSNLSFTASFAIDTFALKYRAGNGGSLTGGDANQTVNYGQAAAAVTAVPATGYSFVEWSDHVTTATRTDLNVTHDIDVQALFSINKYTLSYLATTGGSVSGSAAQSVDYDSDGSEVTAVADTGYHFVKWDDNKTTSARQDKNVTADKTYTASFEINTYQLKYSAGDHGTVDGTLQQTVNYGADGTEVTATPATGYHFVKWSDNNTAANRTDEDVDQDITVSASFAINQYTLDYEAGPGGSLTGSAHQSVNYNADGATVTAVANTGYQFVSWSDGITTATRQDVDVVASKQVTATFAIDTFVLTYTAGANGTITGTTPQTVDYGADGTTVTAVPAAGYHFVKWSDNVQDASRQDTDVTGAITVTAQFAIDTFALNYTAGAGGSIDGDKDQVVERGASGSEVTAVPATGYHFVEWSDGKKSASRTDAGVNANVSVSASFAINQYTLTYAAGANGMITGTTPQTVDYGTDGTTVTAVPNAGYHFTGWSDSKAATSRKDTGITADLSVTANFAINDYSLTYTAGLHGSLTGDTDQSVTYLSDGTEVTAVPAAGYHFVDWSDGKDTASRTDTSVADDLSVTANFAINEYTLTYTAGLHGTLTGNAGQTVNHGSDGATVVAVPATGYHFVDWSDGKETASRKDTGITADLNVTANFAINQYTLTYTAGANGTLTGDPDQIVNHGADGTTVVAVPAAGYHFVDWSDGKDTASRTDTGVTGVISVTANFAINEYTLTYVAGSNGTLTGNPDQTVKHGSDGTTVTAVPATGYHFVNWSDGKDTASRKDTGITADLSVTANFAINQYTLAYSAGANGTLTGDTEQTVNHGADGTSVTAVPAANYHFVDWSDGKKAATRTDTGVTGGISVTANFAINEFTLTYTAGTNGTLTGDTDQTVAYGSDGTIVTAVPATGYHFVGWSDGKDTASRTDTSVAADLSVTANFAINEYTLTYTAGLNGTLTGDAGQTVTHGSDGTTVVAVPATGYHFVEWSDGKDTASRKDTGITADLSVTASFAINQYTLTYTAGSHGTLTGDPDQIVNYGSDGTIVTAVPVAGYHFVDWSDGKDTASRTDIDVTAVVSVTANFAINEYSLTYVAGSNGTLTGDPDQTVAYGSNGTVVTAVPAAGYHFVDWSDGKDTASRTDTSVADNLSVTANFAINEYTLTYIVGANGTLTGNANQTVTHGSDGTTVTAVPKAGYRFVSWSDGVTTAERTDLNIGSDITATATFKHITTNTGNGSGTSPTEGAEVIIDGKPFTVGELHDSVRDGQSVTTVTLDEGKLKELLASEGQAATITIPVNTDADIAVGQLSGDMLQQLIAKEATLRIETEGVVYSLPTQLIDLEAMAKQFGTNVQASDLTVSVEIGKPTAAAAAAAQQAAKNGDVEIIAPPVSFSVHFSYNGQSIELSAFSSYVERMIAIPGVNAKQEAATAVIVEPDGTLRHVPTKMVQEDGKWYAVVNSLTNSMYAVVKKSVHFTDIANHWAKDAIVNMGSRTIVGGTGNGLFEPNKAITRAEFAAIMVRALGLKLVDGTGGFTDVQPTAWYADAVQTAYAHQLINGFEDGSFRPNASITREQAMTMIAKALKITGIGVNLQAGDADALLSRFADKASAGGWAVAGIAACLQSGIVSGQSASALAPKANITRAEVAVIIERLLVKSSLI</sequence>
<protein>
    <recommendedName>
        <fullName evidence="2">SLH domain-containing protein</fullName>
    </recommendedName>
</protein>
<dbReference type="InterPro" id="IPR042229">
    <property type="entry name" value="Listeria/Bacterioides_rpt_sf"/>
</dbReference>
<dbReference type="Pfam" id="PF18998">
    <property type="entry name" value="Flg_new_2"/>
    <property type="match status" value="20"/>
</dbReference>
<accession>A0A3S9A0F1</accession>
<dbReference type="InterPro" id="IPR044060">
    <property type="entry name" value="Bacterial_rp_domain"/>
</dbReference>
<proteinExistence type="predicted"/>
<dbReference type="PANTHER" id="PTHR43308">
    <property type="entry name" value="OUTER MEMBRANE PROTEIN ALPHA-RELATED"/>
    <property type="match status" value="1"/>
</dbReference>
<keyword evidence="1" id="KW-0732">Signal</keyword>
<dbReference type="RefSeq" id="WP_126013493.1">
    <property type="nucleotide sequence ID" value="NZ_CP034437.1"/>
</dbReference>
<evidence type="ECO:0000256" key="1">
    <source>
        <dbReference type="SAM" id="SignalP"/>
    </source>
</evidence>
<keyword evidence="4" id="KW-1185">Reference proteome</keyword>
<gene>
    <name evidence="3" type="ORF">EJC50_05680</name>
</gene>
<organism evidence="3 4">
    <name type="scientific">Paenibacillus albus</name>
    <dbReference type="NCBI Taxonomy" id="2495582"/>
    <lineage>
        <taxon>Bacteria</taxon>
        <taxon>Bacillati</taxon>
        <taxon>Bacillota</taxon>
        <taxon>Bacilli</taxon>
        <taxon>Bacillales</taxon>
        <taxon>Paenibacillaceae</taxon>
        <taxon>Paenibacillus</taxon>
    </lineage>
</organism>
<dbReference type="Pfam" id="PF00395">
    <property type="entry name" value="SLH"/>
    <property type="match status" value="3"/>
</dbReference>
<dbReference type="InterPro" id="IPR051465">
    <property type="entry name" value="Cell_Envelope_Struct_Comp"/>
</dbReference>